<dbReference type="PANTHER" id="PTHR33164">
    <property type="entry name" value="TRANSCRIPTIONAL REGULATOR, MARR FAMILY"/>
    <property type="match status" value="1"/>
</dbReference>
<dbReference type="InterPro" id="IPR000835">
    <property type="entry name" value="HTH_MarR-typ"/>
</dbReference>
<name>A0ABQ5W8F3_9HYPH</name>
<dbReference type="SMART" id="SM00347">
    <property type="entry name" value="HTH_MARR"/>
    <property type="match status" value="1"/>
</dbReference>
<comment type="caution">
    <text evidence="3">The sequence shown here is derived from an EMBL/GenBank/DDBJ whole genome shotgun (WGS) entry which is preliminary data.</text>
</comment>
<gene>
    <name evidence="3" type="ORF">GCM10010862_35600</name>
</gene>
<sequence>MSRFMSKDNTAREKKPDDRLRDHHLLQLTDHGMSRRAAEAVVTIDTIMGNIRRSMARRELMRMAMRDLELDLDPGVFDVMSIVESCSGSEHEVTVGTVAERLNVDPSRASRIVADAVEAGVVRRVASQADARRICLELTDVGRRHALAVRKYKWRRFADALGDWPEDELVEFARLFAKFSSWVADADAKHTKAVEAERDKD</sequence>
<proteinExistence type="predicted"/>
<dbReference type="Gene3D" id="1.10.10.10">
    <property type="entry name" value="Winged helix-like DNA-binding domain superfamily/Winged helix DNA-binding domain"/>
    <property type="match status" value="1"/>
</dbReference>
<dbReference type="Proteomes" id="UP001156691">
    <property type="component" value="Unassembled WGS sequence"/>
</dbReference>
<dbReference type="PANTHER" id="PTHR33164:SF57">
    <property type="entry name" value="MARR-FAMILY TRANSCRIPTIONAL REGULATOR"/>
    <property type="match status" value="1"/>
</dbReference>
<organism evidence="3 4">
    <name type="scientific">Devosia nitrariae</name>
    <dbReference type="NCBI Taxonomy" id="2071872"/>
    <lineage>
        <taxon>Bacteria</taxon>
        <taxon>Pseudomonadati</taxon>
        <taxon>Pseudomonadota</taxon>
        <taxon>Alphaproteobacteria</taxon>
        <taxon>Hyphomicrobiales</taxon>
        <taxon>Devosiaceae</taxon>
        <taxon>Devosia</taxon>
    </lineage>
</organism>
<dbReference type="EMBL" id="BSNS01000020">
    <property type="protein sequence ID" value="GLQ56301.1"/>
    <property type="molecule type" value="Genomic_DNA"/>
</dbReference>
<evidence type="ECO:0000313" key="4">
    <source>
        <dbReference type="Proteomes" id="UP001156691"/>
    </source>
</evidence>
<dbReference type="InterPro" id="IPR036390">
    <property type="entry name" value="WH_DNA-bd_sf"/>
</dbReference>
<dbReference type="SUPFAM" id="SSF46785">
    <property type="entry name" value="Winged helix' DNA-binding domain"/>
    <property type="match status" value="1"/>
</dbReference>
<dbReference type="Pfam" id="PF12802">
    <property type="entry name" value="MarR_2"/>
    <property type="match status" value="1"/>
</dbReference>
<dbReference type="InterPro" id="IPR036388">
    <property type="entry name" value="WH-like_DNA-bd_sf"/>
</dbReference>
<evidence type="ECO:0000259" key="2">
    <source>
        <dbReference type="PROSITE" id="PS50995"/>
    </source>
</evidence>
<feature type="region of interest" description="Disordered" evidence="1">
    <location>
        <begin position="1"/>
        <end position="22"/>
    </location>
</feature>
<feature type="domain" description="HTH marR-type" evidence="2">
    <location>
        <begin position="44"/>
        <end position="181"/>
    </location>
</feature>
<dbReference type="PROSITE" id="PS50995">
    <property type="entry name" value="HTH_MARR_2"/>
    <property type="match status" value="1"/>
</dbReference>
<evidence type="ECO:0000256" key="1">
    <source>
        <dbReference type="SAM" id="MobiDB-lite"/>
    </source>
</evidence>
<protein>
    <recommendedName>
        <fullName evidence="2">HTH marR-type domain-containing protein</fullName>
    </recommendedName>
</protein>
<dbReference type="InterPro" id="IPR039422">
    <property type="entry name" value="MarR/SlyA-like"/>
</dbReference>
<keyword evidence="4" id="KW-1185">Reference proteome</keyword>
<evidence type="ECO:0000313" key="3">
    <source>
        <dbReference type="EMBL" id="GLQ56301.1"/>
    </source>
</evidence>
<accession>A0ABQ5W8F3</accession>
<reference evidence="4" key="1">
    <citation type="journal article" date="2019" name="Int. J. Syst. Evol. Microbiol.">
        <title>The Global Catalogue of Microorganisms (GCM) 10K type strain sequencing project: providing services to taxonomists for standard genome sequencing and annotation.</title>
        <authorList>
            <consortium name="The Broad Institute Genomics Platform"/>
            <consortium name="The Broad Institute Genome Sequencing Center for Infectious Disease"/>
            <person name="Wu L."/>
            <person name="Ma J."/>
        </authorList>
    </citation>
    <scope>NUCLEOTIDE SEQUENCE [LARGE SCALE GENOMIC DNA]</scope>
    <source>
        <strain evidence="4">NBRC 112416</strain>
    </source>
</reference>